<evidence type="ECO:0000256" key="8">
    <source>
        <dbReference type="HAMAP-Rule" id="MF_00181"/>
    </source>
</evidence>
<feature type="binding site" evidence="8">
    <location>
        <position position="259"/>
    </location>
    <ligand>
        <name>Mn(2+)</name>
        <dbReference type="ChEBI" id="CHEBI:29035"/>
        <label>2</label>
    </ligand>
</feature>
<comment type="subcellular location">
    <subcellularLocation>
        <location evidence="8">Cytoplasm</location>
    </subcellularLocation>
</comment>
<organism evidence="10 11">
    <name type="scientific">Candidatus Devosia phytovorans</name>
    <dbReference type="NCBI Taxonomy" id="3121372"/>
    <lineage>
        <taxon>Bacteria</taxon>
        <taxon>Pseudomonadati</taxon>
        <taxon>Pseudomonadota</taxon>
        <taxon>Alphaproteobacteria</taxon>
        <taxon>Hyphomicrobiales</taxon>
        <taxon>Devosiaceae</taxon>
        <taxon>Devosia</taxon>
    </lineage>
</organism>
<dbReference type="GO" id="GO:0005737">
    <property type="term" value="C:cytoplasm"/>
    <property type="evidence" value="ECO:0007669"/>
    <property type="project" value="UniProtKB-SubCell"/>
</dbReference>
<evidence type="ECO:0000313" key="11">
    <source>
        <dbReference type="Proteomes" id="UP001217476"/>
    </source>
</evidence>
<dbReference type="EMBL" id="CP119312">
    <property type="protein sequence ID" value="WEK06590.1"/>
    <property type="molecule type" value="Genomic_DNA"/>
</dbReference>
<feature type="domain" description="Cytosol aminopeptidase" evidence="9">
    <location>
        <begin position="339"/>
        <end position="346"/>
    </location>
</feature>
<evidence type="ECO:0000256" key="7">
    <source>
        <dbReference type="ARBA" id="ARBA00023211"/>
    </source>
</evidence>
<dbReference type="Gene3D" id="3.40.630.10">
    <property type="entry name" value="Zn peptidases"/>
    <property type="match status" value="1"/>
</dbReference>
<accession>A0AAJ6B1A7</accession>
<dbReference type="Gene3D" id="3.40.220.10">
    <property type="entry name" value="Leucine Aminopeptidase, subunit E, domain 1"/>
    <property type="match status" value="1"/>
</dbReference>
<evidence type="ECO:0000313" key="10">
    <source>
        <dbReference type="EMBL" id="WEK06590.1"/>
    </source>
</evidence>
<feature type="binding site" evidence="8">
    <location>
        <position position="264"/>
    </location>
    <ligand>
        <name>Mn(2+)</name>
        <dbReference type="ChEBI" id="CHEBI:29035"/>
        <label>2</label>
    </ligand>
</feature>
<name>A0AAJ6B1A7_9HYPH</name>
<feature type="binding site" evidence="8">
    <location>
        <position position="341"/>
    </location>
    <ligand>
        <name>Mn(2+)</name>
        <dbReference type="ChEBI" id="CHEBI:29035"/>
        <label>1</label>
    </ligand>
</feature>
<dbReference type="PROSITE" id="PS00631">
    <property type="entry name" value="CYTOSOL_AP"/>
    <property type="match status" value="1"/>
</dbReference>
<evidence type="ECO:0000256" key="6">
    <source>
        <dbReference type="ARBA" id="ARBA00022801"/>
    </source>
</evidence>
<dbReference type="InterPro" id="IPR011356">
    <property type="entry name" value="Leucine_aapep/pepB"/>
</dbReference>
<dbReference type="Pfam" id="PF02789">
    <property type="entry name" value="Peptidase_M17_N"/>
    <property type="match status" value="1"/>
</dbReference>
<dbReference type="SUPFAM" id="SSF52949">
    <property type="entry name" value="Macro domain-like"/>
    <property type="match status" value="1"/>
</dbReference>
<evidence type="ECO:0000256" key="3">
    <source>
        <dbReference type="ARBA" id="ARBA00009528"/>
    </source>
</evidence>
<comment type="cofactor">
    <cofactor evidence="8">
        <name>Mn(2+)</name>
        <dbReference type="ChEBI" id="CHEBI:29035"/>
    </cofactor>
    <text evidence="8">Binds 2 manganese ions per subunit.</text>
</comment>
<evidence type="ECO:0000256" key="2">
    <source>
        <dbReference type="ARBA" id="ARBA00000967"/>
    </source>
</evidence>
<gene>
    <name evidence="8" type="primary">pepA</name>
    <name evidence="10" type="ORF">P0Y65_10205</name>
</gene>
<reference evidence="10" key="1">
    <citation type="submission" date="2023-03" db="EMBL/GenBank/DDBJ databases">
        <title>Andean soil-derived lignocellulolytic bacterial consortium as a source of novel taxa and putative plastic-active enzymes.</title>
        <authorList>
            <person name="Diaz-Garcia L."/>
            <person name="Chuvochina M."/>
            <person name="Feuerriegel G."/>
            <person name="Bunk B."/>
            <person name="Sproer C."/>
            <person name="Streit W.R."/>
            <person name="Rodriguez L.M."/>
            <person name="Overmann J."/>
            <person name="Jimenez D.J."/>
        </authorList>
    </citation>
    <scope>NUCLEOTIDE SEQUENCE</scope>
    <source>
        <strain evidence="10">MAG 4196</strain>
    </source>
</reference>
<dbReference type="EC" id="3.4.11.10" evidence="8"/>
<dbReference type="Pfam" id="PF00883">
    <property type="entry name" value="Peptidase_M17"/>
    <property type="match status" value="1"/>
</dbReference>
<dbReference type="NCBIfam" id="NF002077">
    <property type="entry name" value="PRK00913.2-4"/>
    <property type="match status" value="1"/>
</dbReference>
<dbReference type="GO" id="GO:0070006">
    <property type="term" value="F:metalloaminopeptidase activity"/>
    <property type="evidence" value="ECO:0007669"/>
    <property type="project" value="InterPro"/>
</dbReference>
<feature type="binding site" evidence="8">
    <location>
        <position position="343"/>
    </location>
    <ligand>
        <name>Mn(2+)</name>
        <dbReference type="ChEBI" id="CHEBI:29035"/>
        <label>2</label>
    </ligand>
</feature>
<dbReference type="AlphaFoldDB" id="A0AAJ6B1A7"/>
<dbReference type="CDD" id="cd00433">
    <property type="entry name" value="Peptidase_M17"/>
    <property type="match status" value="1"/>
</dbReference>
<feature type="active site" evidence="8">
    <location>
        <position position="271"/>
    </location>
</feature>
<dbReference type="GO" id="GO:0030145">
    <property type="term" value="F:manganese ion binding"/>
    <property type="evidence" value="ECO:0007669"/>
    <property type="project" value="UniProtKB-UniRule"/>
</dbReference>
<evidence type="ECO:0000259" key="9">
    <source>
        <dbReference type="PROSITE" id="PS00631"/>
    </source>
</evidence>
<dbReference type="InterPro" id="IPR000819">
    <property type="entry name" value="Peptidase_M17_C"/>
</dbReference>
<keyword evidence="6 8" id="KW-0378">Hydrolase</keyword>
<feature type="binding site" evidence="8">
    <location>
        <position position="264"/>
    </location>
    <ligand>
        <name>Mn(2+)</name>
        <dbReference type="ChEBI" id="CHEBI:29035"/>
        <label>1</label>
    </ligand>
</feature>
<dbReference type="EC" id="3.4.11.1" evidence="8"/>
<feature type="active site" evidence="8">
    <location>
        <position position="345"/>
    </location>
</feature>
<keyword evidence="8" id="KW-0963">Cytoplasm</keyword>
<feature type="binding site" evidence="8">
    <location>
        <position position="282"/>
    </location>
    <ligand>
        <name>Mn(2+)</name>
        <dbReference type="ChEBI" id="CHEBI:29035"/>
        <label>2</label>
    </ligand>
</feature>
<evidence type="ECO:0000256" key="5">
    <source>
        <dbReference type="ARBA" id="ARBA00022670"/>
    </source>
</evidence>
<keyword evidence="5 8" id="KW-0645">Protease</keyword>
<dbReference type="InterPro" id="IPR043472">
    <property type="entry name" value="Macro_dom-like"/>
</dbReference>
<dbReference type="NCBIfam" id="NF002074">
    <property type="entry name" value="PRK00913.1-4"/>
    <property type="match status" value="1"/>
</dbReference>
<dbReference type="SUPFAM" id="SSF53187">
    <property type="entry name" value="Zn-dependent exopeptidases"/>
    <property type="match status" value="1"/>
</dbReference>
<comment type="catalytic activity">
    <reaction evidence="2 8">
        <text>Release of an N-terminal amino acid, preferentially leucine, but not glutamic or aspartic acids.</text>
        <dbReference type="EC" id="3.4.11.10"/>
    </reaction>
</comment>
<comment type="catalytic activity">
    <reaction evidence="1 8">
        <text>Release of an N-terminal amino acid, Xaa-|-Yaa-, in which Xaa is preferably Leu, but may be other amino acids including Pro although not Arg or Lys, and Yaa may be Pro. Amino acid amides and methyl esters are also readily hydrolyzed, but rates on arylamides are exceedingly low.</text>
        <dbReference type="EC" id="3.4.11.1"/>
    </reaction>
</comment>
<keyword evidence="8" id="KW-0479">Metal-binding</keyword>
<keyword evidence="4 8" id="KW-0031">Aminopeptidase</keyword>
<dbReference type="InterPro" id="IPR008283">
    <property type="entry name" value="Peptidase_M17_N"/>
</dbReference>
<proteinExistence type="inferred from homology"/>
<dbReference type="PRINTS" id="PR00481">
    <property type="entry name" value="LAMNOPPTDASE"/>
</dbReference>
<dbReference type="Proteomes" id="UP001217476">
    <property type="component" value="Chromosome"/>
</dbReference>
<dbReference type="PANTHER" id="PTHR11963">
    <property type="entry name" value="LEUCINE AMINOPEPTIDASE-RELATED"/>
    <property type="match status" value="1"/>
</dbReference>
<keyword evidence="7 8" id="KW-0464">Manganese</keyword>
<dbReference type="PANTHER" id="PTHR11963:SF23">
    <property type="entry name" value="CYTOSOL AMINOPEPTIDASE"/>
    <property type="match status" value="1"/>
</dbReference>
<feature type="binding site" evidence="8">
    <location>
        <position position="343"/>
    </location>
    <ligand>
        <name>Mn(2+)</name>
        <dbReference type="ChEBI" id="CHEBI:29035"/>
        <label>1</label>
    </ligand>
</feature>
<comment type="similarity">
    <text evidence="3 8">Belongs to the peptidase M17 family.</text>
</comment>
<protein>
    <recommendedName>
        <fullName evidence="8">Probable cytosol aminopeptidase</fullName>
        <ecNumber evidence="8">3.4.11.1</ecNumber>
    </recommendedName>
    <alternativeName>
        <fullName evidence="8">Leucine aminopeptidase</fullName>
        <shortName evidence="8">LAP</shortName>
        <ecNumber evidence="8">3.4.11.10</ecNumber>
    </alternativeName>
    <alternativeName>
        <fullName evidence="8">Leucyl aminopeptidase</fullName>
    </alternativeName>
</protein>
<dbReference type="NCBIfam" id="NF002075">
    <property type="entry name" value="PRK00913.2-2"/>
    <property type="match status" value="1"/>
</dbReference>
<comment type="function">
    <text evidence="8">Presumably involved in the processing and regular turnover of intracellular proteins. Catalyzes the removal of unsubstituted N-terminal amino acids from various peptides.</text>
</comment>
<sequence length="494" mass="51455">MSQPIAIRTAPLDGALAATTVIYAAEDAAPAGAAATVWSATGLDWSETARAGAFKGKQGQALDVLGAGGKRLVVLGRGKSDAELSANSWTDRGGSLLAKLAAARAETVSVVIDEPGASALAIGELAAGLRLRHYRFDKYKSPRPDDVSGPLDIALHVADPAAADLAIDDRGATVQGTLLARDLINEPANVLGPVEFAARAAELVKLGVDVEILEPEALENLGMGSLLCVAQGSDRPARLVVMQWRGGNPGDAPLAFVGKGVVFDTGGISIKPAASMEDMKGDMGGAAAVTGLIHALATRKAPANVVGVIGLVENMPSGGAVRPGDIVKAMNGTTIEVINTDAEGRLVLADALWYTQDRFKPKFMINLATLTGAIVVALGHEHAGLFSNNDELSTRLLNAGLSVNEKLWRMPLAPAYDKLIESKFADIRNSVGRPAGSITAAQFLQRFVNNTPWAHLDIAGTAFGGTASETNTSWAPGFGVALLDRLVRDYYEKQ</sequence>
<evidence type="ECO:0000256" key="1">
    <source>
        <dbReference type="ARBA" id="ARBA00000135"/>
    </source>
</evidence>
<evidence type="ECO:0000256" key="4">
    <source>
        <dbReference type="ARBA" id="ARBA00022438"/>
    </source>
</evidence>
<dbReference type="HAMAP" id="MF_00181">
    <property type="entry name" value="Cytosol_peptidase_M17"/>
    <property type="match status" value="1"/>
</dbReference>
<dbReference type="GO" id="GO:0006508">
    <property type="term" value="P:proteolysis"/>
    <property type="evidence" value="ECO:0007669"/>
    <property type="project" value="UniProtKB-KW"/>
</dbReference>
<dbReference type="InterPro" id="IPR023042">
    <property type="entry name" value="Peptidase_M17_leu_NH2_pept"/>
</dbReference>